<evidence type="ECO:0000259" key="5">
    <source>
        <dbReference type="PROSITE" id="PS51462"/>
    </source>
</evidence>
<dbReference type="PROSITE" id="PS51462">
    <property type="entry name" value="NUDIX"/>
    <property type="match status" value="1"/>
</dbReference>
<dbReference type="eggNOG" id="COG1051">
    <property type="taxonomic scope" value="Bacteria"/>
</dbReference>
<keyword evidence="7" id="KW-1185">Reference proteome</keyword>
<dbReference type="Pfam" id="PF00293">
    <property type="entry name" value="NUDIX"/>
    <property type="match status" value="1"/>
</dbReference>
<name>Q0RTB5_FRAAA</name>
<feature type="region of interest" description="Disordered" evidence="4">
    <location>
        <begin position="1"/>
        <end position="48"/>
    </location>
</feature>
<sequence>MTSRVPRMPSPPESSAATTAHDHPDPGPDTDAHADTHADADTHAGGGAGGLPAEVVPVALSVDLVLLTVREEQLQVLLVRRGIEPYRDRWALPGGFVRPGEDLAAAAVRELAEETGLRHPPAHLEQLATYGAPDRDPRGRVVTVAFLALAPQSRTPIAGTDAAASRWEPVSTQGCGSRLAFDHAAILADGLERARAKIEYSAAAAAFCEDEFTVAELRRIYELVWNSRLDPRNFHRKVTGTAGFLVPTGRFTSRDGGRPAELYRRGDATVLHPAMLRPVPRLP</sequence>
<dbReference type="InterPro" id="IPR015797">
    <property type="entry name" value="NUDIX_hydrolase-like_dom_sf"/>
</dbReference>
<dbReference type="InterPro" id="IPR036390">
    <property type="entry name" value="WH_DNA-bd_sf"/>
</dbReference>
<dbReference type="Gene3D" id="3.90.79.10">
    <property type="entry name" value="Nucleoside Triphosphate Pyrophosphohydrolase"/>
    <property type="match status" value="1"/>
</dbReference>
<proteinExistence type="inferred from homology"/>
<evidence type="ECO:0000256" key="3">
    <source>
        <dbReference type="RuleBase" id="RU003476"/>
    </source>
</evidence>
<dbReference type="PROSITE" id="PS00893">
    <property type="entry name" value="NUDIX_BOX"/>
    <property type="match status" value="1"/>
</dbReference>
<evidence type="ECO:0000313" key="7">
    <source>
        <dbReference type="Proteomes" id="UP000000657"/>
    </source>
</evidence>
<dbReference type="InterPro" id="IPR054105">
    <property type="entry name" value="WHD_NrtR"/>
</dbReference>
<evidence type="ECO:0000256" key="1">
    <source>
        <dbReference type="ARBA" id="ARBA00005582"/>
    </source>
</evidence>
<evidence type="ECO:0000256" key="2">
    <source>
        <dbReference type="ARBA" id="ARBA00022801"/>
    </source>
</evidence>
<keyword evidence="2 3" id="KW-0378">Hydrolase</keyword>
<evidence type="ECO:0000313" key="6">
    <source>
        <dbReference type="EMBL" id="CAJ59186.1"/>
    </source>
</evidence>
<dbReference type="PRINTS" id="PR00502">
    <property type="entry name" value="NUDIXFAMILY"/>
</dbReference>
<dbReference type="AlphaFoldDB" id="Q0RTB5"/>
<organism evidence="6 7">
    <name type="scientific">Frankia alni (strain DSM 45986 / CECT 9034 / ACN14a)</name>
    <dbReference type="NCBI Taxonomy" id="326424"/>
    <lineage>
        <taxon>Bacteria</taxon>
        <taxon>Bacillati</taxon>
        <taxon>Actinomycetota</taxon>
        <taxon>Actinomycetes</taxon>
        <taxon>Frankiales</taxon>
        <taxon>Frankiaceae</taxon>
        <taxon>Frankia</taxon>
    </lineage>
</organism>
<gene>
    <name evidence="6" type="ordered locus">FRAAL0511</name>
</gene>
<dbReference type="PANTHER" id="PTHR43736">
    <property type="entry name" value="ADP-RIBOSE PYROPHOSPHATASE"/>
    <property type="match status" value="1"/>
</dbReference>
<feature type="domain" description="Nudix hydrolase" evidence="5">
    <location>
        <begin position="57"/>
        <end position="192"/>
    </location>
</feature>
<dbReference type="Proteomes" id="UP000000657">
    <property type="component" value="Chromosome"/>
</dbReference>
<reference evidence="6 7" key="1">
    <citation type="journal article" date="2007" name="Genome Res.">
        <title>Genome characteristics of facultatively symbiotic Frankia sp. strains reflect host range and host plant biogeography.</title>
        <authorList>
            <person name="Normand P."/>
            <person name="Lapierre P."/>
            <person name="Tisa L.S."/>
            <person name="Gogarten J.P."/>
            <person name="Alloisio N."/>
            <person name="Bagnarol E."/>
            <person name="Bassi C.A."/>
            <person name="Berry A.M."/>
            <person name="Bickhart D.M."/>
            <person name="Choisne N."/>
            <person name="Couloux A."/>
            <person name="Cournoyer B."/>
            <person name="Cruveiller S."/>
            <person name="Daubin V."/>
            <person name="Demange N."/>
            <person name="Francino M.P."/>
            <person name="Goltsman E."/>
            <person name="Huang Y."/>
            <person name="Kopp O.R."/>
            <person name="Labarre L."/>
            <person name="Lapidus A."/>
            <person name="Lavire C."/>
            <person name="Marechal J."/>
            <person name="Martinez M."/>
            <person name="Mastronunzio J.E."/>
            <person name="Mullin B.C."/>
            <person name="Niemann J."/>
            <person name="Pujic P."/>
            <person name="Rawnsley T."/>
            <person name="Rouy Z."/>
            <person name="Schenowitz C."/>
            <person name="Sellstedt A."/>
            <person name="Tavares F."/>
            <person name="Tomkins J.P."/>
            <person name="Vallenet D."/>
            <person name="Valverde C."/>
            <person name="Wall L.G."/>
            <person name="Wang Y."/>
            <person name="Medigue C."/>
            <person name="Benson D.R."/>
        </authorList>
    </citation>
    <scope>NUCLEOTIDE SEQUENCE [LARGE SCALE GENOMIC DNA]</scope>
    <source>
        <strain evidence="7">DSM 45986 / CECT 9034 / ACN14a</strain>
    </source>
</reference>
<dbReference type="SUPFAM" id="SSF46785">
    <property type="entry name" value="Winged helix' DNA-binding domain"/>
    <property type="match status" value="1"/>
</dbReference>
<dbReference type="InterPro" id="IPR020084">
    <property type="entry name" value="NUDIX_hydrolase_CS"/>
</dbReference>
<feature type="compositionally biased region" description="Basic and acidic residues" evidence="4">
    <location>
        <begin position="20"/>
        <end position="42"/>
    </location>
</feature>
<dbReference type="InterPro" id="IPR036388">
    <property type="entry name" value="WH-like_DNA-bd_sf"/>
</dbReference>
<dbReference type="Pfam" id="PF21906">
    <property type="entry name" value="WHD_NrtR"/>
    <property type="match status" value="1"/>
</dbReference>
<protein>
    <submittedName>
        <fullName evidence="6">DNA hydrolase</fullName>
    </submittedName>
</protein>
<comment type="similarity">
    <text evidence="1 3">Belongs to the Nudix hydrolase family.</text>
</comment>
<dbReference type="InterPro" id="IPR020476">
    <property type="entry name" value="Nudix_hydrolase"/>
</dbReference>
<dbReference type="InterPro" id="IPR000086">
    <property type="entry name" value="NUDIX_hydrolase_dom"/>
</dbReference>
<dbReference type="GO" id="GO:0016787">
    <property type="term" value="F:hydrolase activity"/>
    <property type="evidence" value="ECO:0007669"/>
    <property type="project" value="UniProtKB-KW"/>
</dbReference>
<dbReference type="PANTHER" id="PTHR43736:SF4">
    <property type="entry name" value="SLR1690 PROTEIN"/>
    <property type="match status" value="1"/>
</dbReference>
<dbReference type="HOGENOM" id="CLU_037162_3_3_11"/>
<dbReference type="Gene3D" id="1.10.10.10">
    <property type="entry name" value="Winged helix-like DNA-binding domain superfamily/Winged helix DNA-binding domain"/>
    <property type="match status" value="1"/>
</dbReference>
<dbReference type="SUPFAM" id="SSF55811">
    <property type="entry name" value="Nudix"/>
    <property type="match status" value="1"/>
</dbReference>
<dbReference type="KEGG" id="fal:FRAAL0511"/>
<accession>Q0RTB5</accession>
<dbReference type="CDD" id="cd18873">
    <property type="entry name" value="NUDIX_NadM_like"/>
    <property type="match status" value="1"/>
</dbReference>
<dbReference type="STRING" id="326424.FRAAL0511"/>
<dbReference type="EMBL" id="CT573213">
    <property type="protein sequence ID" value="CAJ59186.1"/>
    <property type="molecule type" value="Genomic_DNA"/>
</dbReference>
<evidence type="ECO:0000256" key="4">
    <source>
        <dbReference type="SAM" id="MobiDB-lite"/>
    </source>
</evidence>